<dbReference type="IntAct" id="Q9GZE3">
    <property type="interactions" value="1"/>
</dbReference>
<evidence type="ECO:0000256" key="3">
    <source>
        <dbReference type="SAM" id="SignalP"/>
    </source>
</evidence>
<evidence type="ECO:0000256" key="1">
    <source>
        <dbReference type="PROSITE-ProRule" id="PRU01005"/>
    </source>
</evidence>
<dbReference type="EMBL" id="BX284604">
    <property type="protein sequence ID" value="CCD66748.1"/>
    <property type="molecule type" value="Genomic_DNA"/>
</dbReference>
<evidence type="ECO:0000256" key="2">
    <source>
        <dbReference type="SAM" id="MobiDB-lite"/>
    </source>
</evidence>
<dbReference type="PhylomeDB" id="Q9GZE3"/>
<dbReference type="PROSITE" id="PS51670">
    <property type="entry name" value="SHKT"/>
    <property type="match status" value="3"/>
</dbReference>
<keyword evidence="6" id="KW-1185">Reference proteome</keyword>
<dbReference type="STRING" id="6239.F49F1.6a.1"/>
<dbReference type="AlphaFoldDB" id="Q9GZE3"/>
<dbReference type="GO" id="GO:0010332">
    <property type="term" value="P:response to gamma radiation"/>
    <property type="evidence" value="ECO:0000270"/>
    <property type="project" value="WormBase"/>
</dbReference>
<dbReference type="PANTHER" id="PTHR21724">
    <property type="entry name" value="SHKT DOMAIN-CONTAINING PROTEIN"/>
    <property type="match status" value="1"/>
</dbReference>
<evidence type="ECO:0000313" key="7">
    <source>
        <dbReference type="WormBase" id="F49F1.6a"/>
    </source>
</evidence>
<evidence type="ECO:0000259" key="4">
    <source>
        <dbReference type="PROSITE" id="PS51670"/>
    </source>
</evidence>
<dbReference type="Pfam" id="PF01549">
    <property type="entry name" value="ShK"/>
    <property type="match status" value="5"/>
</dbReference>
<dbReference type="OrthoDB" id="5873766at2759"/>
<evidence type="ECO:0000313" key="5">
    <source>
        <dbReference type="EMBL" id="CCD66748.1"/>
    </source>
</evidence>
<dbReference type="Proteomes" id="UP000001940">
    <property type="component" value="Chromosome IV"/>
</dbReference>
<feature type="domain" description="ShKT" evidence="4">
    <location>
        <begin position="58"/>
        <end position="89"/>
    </location>
</feature>
<dbReference type="eggNOG" id="ENOG502RXTF">
    <property type="taxonomic scope" value="Eukaryota"/>
</dbReference>
<reference evidence="5 6" key="1">
    <citation type="journal article" date="1998" name="Science">
        <title>Genome sequence of the nematode C. elegans: a platform for investigating biology.</title>
        <authorList>
            <consortium name="The C. elegans sequencing consortium"/>
            <person name="Sulson J.E."/>
            <person name="Waterston R."/>
        </authorList>
    </citation>
    <scope>NUCLEOTIDE SEQUENCE [LARGE SCALE GENOMIC DNA]</scope>
    <source>
        <strain evidence="5 6">Bristol N2</strain>
    </source>
</reference>
<protein>
    <submittedName>
        <fullName evidence="5">ShKT domain-containing protein</fullName>
    </submittedName>
</protein>
<dbReference type="Bgee" id="WBGene00018646">
    <property type="expression patterns" value="Expressed in adult organism and 3 other cell types or tissues"/>
</dbReference>
<feature type="region of interest" description="Disordered" evidence="2">
    <location>
        <begin position="200"/>
        <end position="222"/>
    </location>
</feature>
<name>Q9GZE3_CAEEL</name>
<accession>Q9GZE3</accession>
<dbReference type="UCSC" id="F49F1.6">
    <property type="organism name" value="c. elegans"/>
</dbReference>
<dbReference type="GO" id="GO:0045087">
    <property type="term" value="P:innate immune response"/>
    <property type="evidence" value="ECO:0000318"/>
    <property type="project" value="GO_Central"/>
</dbReference>
<feature type="domain" description="ShKT" evidence="4">
    <location>
        <begin position="222"/>
        <end position="259"/>
    </location>
</feature>
<gene>
    <name evidence="5 7" type="primary">mul-1</name>
    <name evidence="5" type="ORF">CELE_F49F1.6</name>
    <name evidence="7" type="ORF">F49F1.6</name>
</gene>
<dbReference type="InParanoid" id="Q9GZE3"/>
<feature type="compositionally biased region" description="Low complexity" evidence="2">
    <location>
        <begin position="200"/>
        <end position="216"/>
    </location>
</feature>
<keyword evidence="3" id="KW-0732">Signal</keyword>
<dbReference type="CTD" id="186063"/>
<feature type="chain" id="PRO_5004326693" evidence="3">
    <location>
        <begin position="22"/>
        <end position="259"/>
    </location>
</feature>
<dbReference type="PANTHER" id="PTHR21724:SF100">
    <property type="entry name" value="SHKT DOMAIN-CONTAINING PROTEIN"/>
    <property type="match status" value="1"/>
</dbReference>
<feature type="domain" description="ShKT" evidence="4">
    <location>
        <begin position="21"/>
        <end position="51"/>
    </location>
</feature>
<feature type="disulfide bond" evidence="1">
    <location>
        <begin position="35"/>
        <end position="48"/>
    </location>
</feature>
<keyword evidence="1" id="KW-1015">Disulfide bond</keyword>
<organism evidence="5 6">
    <name type="scientific">Caenorhabditis elegans</name>
    <dbReference type="NCBI Taxonomy" id="6239"/>
    <lineage>
        <taxon>Eukaryota</taxon>
        <taxon>Metazoa</taxon>
        <taxon>Ecdysozoa</taxon>
        <taxon>Nematoda</taxon>
        <taxon>Chromadorea</taxon>
        <taxon>Rhabditida</taxon>
        <taxon>Rhabditina</taxon>
        <taxon>Rhabditomorpha</taxon>
        <taxon>Rhabditoidea</taxon>
        <taxon>Rhabditidae</taxon>
        <taxon>Peloderinae</taxon>
        <taxon>Caenorhabditis</taxon>
    </lineage>
</organism>
<dbReference type="SMART" id="SM00254">
    <property type="entry name" value="ShKT"/>
    <property type="match status" value="5"/>
</dbReference>
<comment type="caution">
    <text evidence="1">Lacks conserved residue(s) required for the propagation of feature annotation.</text>
</comment>
<dbReference type="GeneID" id="186063"/>
<evidence type="ECO:0000313" key="6">
    <source>
        <dbReference type="Proteomes" id="UP000001940"/>
    </source>
</evidence>
<dbReference type="HOGENOM" id="CLU_098771_1_0_1"/>
<dbReference type="PIR" id="T33697">
    <property type="entry name" value="T33697"/>
</dbReference>
<dbReference type="ExpressionAtlas" id="Q9GZE3">
    <property type="expression patterns" value="baseline and differential"/>
</dbReference>
<dbReference type="InterPro" id="IPR003582">
    <property type="entry name" value="ShKT_dom"/>
</dbReference>
<dbReference type="Gene3D" id="1.10.10.1940">
    <property type="match status" value="1"/>
</dbReference>
<dbReference type="FunFam" id="1.10.10.1940:FF:000007">
    <property type="entry name" value="PHAryngeal gland Toxin-related"/>
    <property type="match status" value="1"/>
</dbReference>
<dbReference type="FunCoup" id="Q9GZE3">
    <property type="interactions" value="230"/>
</dbReference>
<dbReference type="AGR" id="WB:WBGene00018646"/>
<dbReference type="OMA" id="AKLCPQM"/>
<dbReference type="RefSeq" id="NP_500487.2">
    <property type="nucleotide sequence ID" value="NM_068086.6"/>
</dbReference>
<dbReference type="WormBase" id="F49F1.6a">
    <property type="protein sequence ID" value="CE34873"/>
    <property type="gene ID" value="WBGene00018646"/>
    <property type="gene designation" value="mul-1"/>
</dbReference>
<dbReference type="PaxDb" id="6239-F49F1.6"/>
<proteinExistence type="predicted"/>
<sequence>MHYYILPILFSIYIIATCNLCEDSMITCPDLKDQCDQGFVQSQCPYTCGICHQDPNQCTDTNLDCLKFDSMCKTDVKYQKQCPYTCGTCVPATPDSCFDHMIECPNYSVPCTDAVKIQCPKRCGVCTSGASNSTLAPPRPSPTPPCFDSGNECATYTLPCDVNQKIFCPRTCGVCGSTGVPMAQTTLLTTVKPTTTVVPSTTTKLPATTTKKLPSTTPKPPCKDSSPNCAGWAKNGFCTNTFYPPEKRKEYCAKTCRMC</sequence>
<feature type="signal peptide" evidence="3">
    <location>
        <begin position="1"/>
        <end position="21"/>
    </location>
</feature>